<accession>A0A4U6QTC7</accession>
<keyword evidence="3" id="KW-0479">Metal-binding</keyword>
<dbReference type="GO" id="GO:0032259">
    <property type="term" value="P:methylation"/>
    <property type="evidence" value="ECO:0007669"/>
    <property type="project" value="UniProtKB-KW"/>
</dbReference>
<dbReference type="AlphaFoldDB" id="A0A4U6QTC7"/>
<dbReference type="EMBL" id="SZYH01000002">
    <property type="protein sequence ID" value="TKV64247.1"/>
    <property type="molecule type" value="Genomic_DNA"/>
</dbReference>
<sequence length="316" mass="35429">MSLYRQALPQLGNQLFITDGGLETSLIFHDGIELPYFSSFVLLKDQQGRDALRKYYRSYARIAKQAGLAFILESPTWRSNRDWGNKIGFTQAELREVNLAAIALMESIRDEFESHDQPYVISGCIGPRGDGYRSDARMTQAEARDYHSEQIRSFALSSADCVTAVTMNYVEEAIGIAMAARDFDIPAVISFTVETDGRLPSGETLDEAIGLVDEACDGYPAYYMVNCAHPSHFESSLAAMKHINRLRGIRANASRCSHAELDEAEELDDGNPEEFGLDYRRLRQRFPQINIVGGCCGTDHRHIEQLSLQLVEREVA</sequence>
<feature type="binding site" evidence="3">
    <location>
        <position position="296"/>
    </location>
    <ligand>
        <name>Zn(2+)</name>
        <dbReference type="ChEBI" id="CHEBI:29105"/>
    </ligand>
</feature>
<keyword evidence="2 3" id="KW-0808">Transferase</keyword>
<evidence type="ECO:0000256" key="2">
    <source>
        <dbReference type="ARBA" id="ARBA00022679"/>
    </source>
</evidence>
<gene>
    <name evidence="5" type="ORF">FDP08_17690</name>
</gene>
<evidence type="ECO:0000313" key="6">
    <source>
        <dbReference type="Proteomes" id="UP000308488"/>
    </source>
</evidence>
<organism evidence="5 6">
    <name type="scientific">Marinobacter panjinensis</name>
    <dbReference type="NCBI Taxonomy" id="2576384"/>
    <lineage>
        <taxon>Bacteria</taxon>
        <taxon>Pseudomonadati</taxon>
        <taxon>Pseudomonadota</taxon>
        <taxon>Gammaproteobacteria</taxon>
        <taxon>Pseudomonadales</taxon>
        <taxon>Marinobacteraceae</taxon>
        <taxon>Marinobacter</taxon>
    </lineage>
</organism>
<dbReference type="PANTHER" id="PTHR11103:SF18">
    <property type="entry name" value="SLR1189 PROTEIN"/>
    <property type="match status" value="1"/>
</dbReference>
<feature type="domain" description="Hcy-binding" evidence="4">
    <location>
        <begin position="4"/>
        <end position="310"/>
    </location>
</feature>
<dbReference type="GO" id="GO:0046872">
    <property type="term" value="F:metal ion binding"/>
    <property type="evidence" value="ECO:0007669"/>
    <property type="project" value="UniProtKB-KW"/>
</dbReference>
<keyword evidence="3" id="KW-0862">Zinc</keyword>
<dbReference type="OrthoDB" id="9803687at2"/>
<proteinExistence type="predicted"/>
<protein>
    <submittedName>
        <fullName evidence="5">Homocysteine S-methyltransferase family protein</fullName>
    </submittedName>
</protein>
<comment type="cofactor">
    <cofactor evidence="3">
        <name>Zn(2+)</name>
        <dbReference type="ChEBI" id="CHEBI:29105"/>
    </cofactor>
</comment>
<dbReference type="InterPro" id="IPR036589">
    <property type="entry name" value="HCY_dom_sf"/>
</dbReference>
<comment type="caution">
    <text evidence="5">The sequence shown here is derived from an EMBL/GenBank/DDBJ whole genome shotgun (WGS) entry which is preliminary data.</text>
</comment>
<dbReference type="RefSeq" id="WP_137437611.1">
    <property type="nucleotide sequence ID" value="NZ_JANRHC010000003.1"/>
</dbReference>
<evidence type="ECO:0000313" key="5">
    <source>
        <dbReference type="EMBL" id="TKV64247.1"/>
    </source>
</evidence>
<feature type="binding site" evidence="3">
    <location>
        <position position="227"/>
    </location>
    <ligand>
        <name>Zn(2+)</name>
        <dbReference type="ChEBI" id="CHEBI:29105"/>
    </ligand>
</feature>
<reference evidence="5 6" key="1">
    <citation type="submission" date="2019-05" db="EMBL/GenBank/DDBJ databases">
        <title>Marinobacter panjinensis sp. nov., a moderately halophilic bacterium isolated from sea tidal flat environment.</title>
        <authorList>
            <person name="Yang W."/>
            <person name="An M."/>
            <person name="He W."/>
            <person name="Luo X."/>
            <person name="Zhu L."/>
            <person name="Chen G."/>
            <person name="Zhang Y."/>
            <person name="Wang Y."/>
        </authorList>
    </citation>
    <scope>NUCLEOTIDE SEQUENCE [LARGE SCALE GENOMIC DNA]</scope>
    <source>
        <strain evidence="5 6">PJ-16</strain>
    </source>
</reference>
<dbReference type="GO" id="GO:0008168">
    <property type="term" value="F:methyltransferase activity"/>
    <property type="evidence" value="ECO:0007669"/>
    <property type="project" value="UniProtKB-UniRule"/>
</dbReference>
<dbReference type="Pfam" id="PF02574">
    <property type="entry name" value="S-methyl_trans"/>
    <property type="match status" value="1"/>
</dbReference>
<feature type="binding site" evidence="3">
    <location>
        <position position="295"/>
    </location>
    <ligand>
        <name>Zn(2+)</name>
        <dbReference type="ChEBI" id="CHEBI:29105"/>
    </ligand>
</feature>
<evidence type="ECO:0000256" key="1">
    <source>
        <dbReference type="ARBA" id="ARBA00022603"/>
    </source>
</evidence>
<dbReference type="Proteomes" id="UP000308488">
    <property type="component" value="Unassembled WGS sequence"/>
</dbReference>
<keyword evidence="6" id="KW-1185">Reference proteome</keyword>
<evidence type="ECO:0000256" key="3">
    <source>
        <dbReference type="PROSITE-ProRule" id="PRU00333"/>
    </source>
</evidence>
<dbReference type="SUPFAM" id="SSF82282">
    <property type="entry name" value="Homocysteine S-methyltransferase"/>
    <property type="match status" value="1"/>
</dbReference>
<dbReference type="InterPro" id="IPR003726">
    <property type="entry name" value="HCY_dom"/>
</dbReference>
<dbReference type="PANTHER" id="PTHR11103">
    <property type="entry name" value="SLR1189 PROTEIN"/>
    <property type="match status" value="1"/>
</dbReference>
<keyword evidence="1 3" id="KW-0489">Methyltransferase</keyword>
<dbReference type="Gene3D" id="3.20.20.330">
    <property type="entry name" value="Homocysteine-binding-like domain"/>
    <property type="match status" value="1"/>
</dbReference>
<evidence type="ECO:0000259" key="4">
    <source>
        <dbReference type="PROSITE" id="PS50970"/>
    </source>
</evidence>
<dbReference type="PROSITE" id="PS50970">
    <property type="entry name" value="HCY"/>
    <property type="match status" value="1"/>
</dbReference>
<name>A0A4U6QTC7_9GAMM</name>